<reference evidence="1 2" key="1">
    <citation type="journal article" date="2023" name="Plants (Basel)">
        <title>Bridging the Gap: Combining Genomics and Transcriptomics Approaches to Understand Stylosanthes scabra, an Orphan Legume from the Brazilian Caatinga.</title>
        <authorList>
            <person name="Ferreira-Neto J.R.C."/>
            <person name="da Silva M.D."/>
            <person name="Binneck E."/>
            <person name="de Melo N.F."/>
            <person name="da Silva R.H."/>
            <person name="de Melo A.L.T.M."/>
            <person name="Pandolfi V."/>
            <person name="Bustamante F.O."/>
            <person name="Brasileiro-Vidal A.C."/>
            <person name="Benko-Iseppon A.M."/>
        </authorList>
    </citation>
    <scope>NUCLEOTIDE SEQUENCE [LARGE SCALE GENOMIC DNA]</scope>
    <source>
        <tissue evidence="1">Leaves</tissue>
    </source>
</reference>
<dbReference type="InterPro" id="IPR044972">
    <property type="entry name" value="Mot1"/>
</dbReference>
<evidence type="ECO:0000313" key="2">
    <source>
        <dbReference type="Proteomes" id="UP001341840"/>
    </source>
</evidence>
<keyword evidence="2" id="KW-1185">Reference proteome</keyword>
<name>A0ABU6UBS9_9FABA</name>
<organism evidence="1 2">
    <name type="scientific">Stylosanthes scabra</name>
    <dbReference type="NCBI Taxonomy" id="79078"/>
    <lineage>
        <taxon>Eukaryota</taxon>
        <taxon>Viridiplantae</taxon>
        <taxon>Streptophyta</taxon>
        <taxon>Embryophyta</taxon>
        <taxon>Tracheophyta</taxon>
        <taxon>Spermatophyta</taxon>
        <taxon>Magnoliopsida</taxon>
        <taxon>eudicotyledons</taxon>
        <taxon>Gunneridae</taxon>
        <taxon>Pentapetalae</taxon>
        <taxon>rosids</taxon>
        <taxon>fabids</taxon>
        <taxon>Fabales</taxon>
        <taxon>Fabaceae</taxon>
        <taxon>Papilionoideae</taxon>
        <taxon>50 kb inversion clade</taxon>
        <taxon>dalbergioids sensu lato</taxon>
        <taxon>Dalbergieae</taxon>
        <taxon>Pterocarpus clade</taxon>
        <taxon>Stylosanthes</taxon>
    </lineage>
</organism>
<protein>
    <submittedName>
        <fullName evidence="1">Uncharacterized protein</fullName>
    </submittedName>
</protein>
<dbReference type="Proteomes" id="UP001341840">
    <property type="component" value="Unassembled WGS sequence"/>
</dbReference>
<sequence>MPCLPNLEKLLLKDCPSLNMISDTIGDHKKIRLIDKLEEELEQMKSLVNLIANRTSITKVPYSIIRSKSIRYISICGYEGFSHYVFPSLIWNWMSPTKILSLSTLIPTSACPEFVPLYVIIKHHSLLCSKHKQGVKRVLDILDAAYCNQIEAKQTASQVANIESCSATIHDFPNQFYISGSAKSLLIGAGIKSQFTNILRERIIQKLTVSGPDECMLSSDNYYSVTFNCEGSFVIFEVPHVNGGKLKSMMLCIVFSSSLETKISKCLQEVLIKVYTRTSVQVYKYNTQTFSEELLNWQSLTSKLEPGTKVEVHAFPDVGFTVKKSEIYLVYNAASTDFNLENCQVDDMIIDENPIVSGDDNMATKMMYDTASGGDDDYENHIHPIKARFSLPHGSRRWQALHALPRREKIPHFICCCALADAVTFGAADMVRRFARSLLVDWGDLVNSWFCCGVISDWLSATSSPFLEVVIRSPPKLLLMQEDDPVAGIQELIGRNWELLCQWLCFRDYISDQVVAPVRETCADALGAAFKYMHLALVNETLNILLKMQTRMGDSSWKSSRNCYLICLDVFFQHVDLGWRTQMMMSELLPLMP</sequence>
<dbReference type="PANTHER" id="PTHR36498">
    <property type="entry name" value="TATA-BINDING PROTEIN-ASSOCIATED FACTOR 172"/>
    <property type="match status" value="1"/>
</dbReference>
<comment type="caution">
    <text evidence="1">The sequence shown here is derived from an EMBL/GenBank/DDBJ whole genome shotgun (WGS) entry which is preliminary data.</text>
</comment>
<proteinExistence type="predicted"/>
<gene>
    <name evidence="1" type="ORF">PIB30_027839</name>
</gene>
<dbReference type="SUPFAM" id="SSF52047">
    <property type="entry name" value="RNI-like"/>
    <property type="match status" value="1"/>
</dbReference>
<accession>A0ABU6UBS9</accession>
<dbReference type="EMBL" id="JASCZI010120937">
    <property type="protein sequence ID" value="MED6157910.1"/>
    <property type="molecule type" value="Genomic_DNA"/>
</dbReference>
<dbReference type="PANTHER" id="PTHR36498:SF1">
    <property type="entry name" value="TATA-BINDING PROTEIN-ASSOCIATED FACTOR 172"/>
    <property type="match status" value="1"/>
</dbReference>
<evidence type="ECO:0000313" key="1">
    <source>
        <dbReference type="EMBL" id="MED6157910.1"/>
    </source>
</evidence>